<feature type="transmembrane region" description="Helical" evidence="1">
    <location>
        <begin position="180"/>
        <end position="200"/>
    </location>
</feature>
<feature type="transmembrane region" description="Helical" evidence="1">
    <location>
        <begin position="124"/>
        <end position="146"/>
    </location>
</feature>
<evidence type="ECO:0000256" key="1">
    <source>
        <dbReference type="SAM" id="Phobius"/>
    </source>
</evidence>
<protein>
    <submittedName>
        <fullName evidence="2">Uncharacterized protein</fullName>
    </submittedName>
</protein>
<keyword evidence="3" id="KW-1185">Reference proteome</keyword>
<feature type="non-terminal residue" evidence="2">
    <location>
        <position position="1"/>
    </location>
</feature>
<evidence type="ECO:0000313" key="3">
    <source>
        <dbReference type="Proteomes" id="UP000311919"/>
    </source>
</evidence>
<proteinExistence type="predicted"/>
<sequence>QLSMEYMNFINESSIQNFSSLIRNLEKEYLQWTNPIFIVGIICLIVGSILELLIIFVDDLHIPSLRNYVLLTQAAIFLTVGYVVVNNFLEWKLQIIGAVLTFIAVTLITIFVVRISRLKREVRITLFTSSCIFILLGNIFFGLSFTYPGFKIAFGICCICTMLIVAVTITYHLRLLSASTIYYLLFISCAIWFEFILLYFPVYYLESSVENVIYGNNSSIYQTNMMISLYFIM</sequence>
<gene>
    <name evidence="2" type="ORF">EWB00_007948</name>
</gene>
<keyword evidence="1" id="KW-0812">Transmembrane</keyword>
<keyword evidence="1" id="KW-0472">Membrane</keyword>
<feature type="transmembrane region" description="Helical" evidence="1">
    <location>
        <begin position="36"/>
        <end position="56"/>
    </location>
</feature>
<keyword evidence="1" id="KW-1133">Transmembrane helix</keyword>
<dbReference type="EMBL" id="SKCS01000044">
    <property type="protein sequence ID" value="TNN19553.1"/>
    <property type="molecule type" value="Genomic_DNA"/>
</dbReference>
<feature type="transmembrane region" description="Helical" evidence="1">
    <location>
        <begin position="152"/>
        <end position="173"/>
    </location>
</feature>
<feature type="transmembrane region" description="Helical" evidence="1">
    <location>
        <begin position="68"/>
        <end position="85"/>
    </location>
</feature>
<accession>A0A4Z2DSR3</accession>
<feature type="transmembrane region" description="Helical" evidence="1">
    <location>
        <begin position="91"/>
        <end position="112"/>
    </location>
</feature>
<name>A0A4Z2DSR3_SCHJA</name>
<reference evidence="2 3" key="1">
    <citation type="submission" date="2019-03" db="EMBL/GenBank/DDBJ databases">
        <title>An improved genome assembly of the fluke Schistosoma japonicum.</title>
        <authorList>
            <person name="Hu W."/>
            <person name="Luo F."/>
            <person name="Yin M."/>
            <person name="Mo X."/>
            <person name="Sun C."/>
            <person name="Wu Q."/>
            <person name="Zhu B."/>
            <person name="Xiang M."/>
            <person name="Wang J."/>
            <person name="Wang Y."/>
            <person name="Zhang T."/>
            <person name="Xu B."/>
            <person name="Zheng H."/>
            <person name="Feng Z."/>
        </authorList>
    </citation>
    <scope>NUCLEOTIDE SEQUENCE [LARGE SCALE GENOMIC DNA]</scope>
    <source>
        <strain evidence="2">HuSjv2</strain>
        <tissue evidence="2">Worms</tissue>
    </source>
</reference>
<evidence type="ECO:0000313" key="2">
    <source>
        <dbReference type="EMBL" id="TNN19553.1"/>
    </source>
</evidence>
<dbReference type="AlphaFoldDB" id="A0A4Z2DSR3"/>
<comment type="caution">
    <text evidence="2">The sequence shown here is derived from an EMBL/GenBank/DDBJ whole genome shotgun (WGS) entry which is preliminary data.</text>
</comment>
<organism evidence="2 3">
    <name type="scientific">Schistosoma japonicum</name>
    <name type="common">Blood fluke</name>
    <dbReference type="NCBI Taxonomy" id="6182"/>
    <lineage>
        <taxon>Eukaryota</taxon>
        <taxon>Metazoa</taxon>
        <taxon>Spiralia</taxon>
        <taxon>Lophotrochozoa</taxon>
        <taxon>Platyhelminthes</taxon>
        <taxon>Trematoda</taxon>
        <taxon>Digenea</taxon>
        <taxon>Strigeidida</taxon>
        <taxon>Schistosomatoidea</taxon>
        <taxon>Schistosomatidae</taxon>
        <taxon>Schistosoma</taxon>
    </lineage>
</organism>
<dbReference type="Proteomes" id="UP000311919">
    <property type="component" value="Unassembled WGS sequence"/>
</dbReference>